<accession>A0A8J5JAL9</accession>
<feature type="chain" id="PRO_5035264381" evidence="2">
    <location>
        <begin position="23"/>
        <end position="334"/>
    </location>
</feature>
<proteinExistence type="predicted"/>
<evidence type="ECO:0000313" key="3">
    <source>
        <dbReference type="EMBL" id="KAG7155292.1"/>
    </source>
</evidence>
<gene>
    <name evidence="3" type="ORF">Hamer_G021556</name>
</gene>
<name>A0A8J5JAL9_HOMAM</name>
<protein>
    <submittedName>
        <fullName evidence="3">Uncharacterized protein</fullName>
    </submittedName>
</protein>
<organism evidence="3 4">
    <name type="scientific">Homarus americanus</name>
    <name type="common">American lobster</name>
    <dbReference type="NCBI Taxonomy" id="6706"/>
    <lineage>
        <taxon>Eukaryota</taxon>
        <taxon>Metazoa</taxon>
        <taxon>Ecdysozoa</taxon>
        <taxon>Arthropoda</taxon>
        <taxon>Crustacea</taxon>
        <taxon>Multicrustacea</taxon>
        <taxon>Malacostraca</taxon>
        <taxon>Eumalacostraca</taxon>
        <taxon>Eucarida</taxon>
        <taxon>Decapoda</taxon>
        <taxon>Pleocyemata</taxon>
        <taxon>Astacidea</taxon>
        <taxon>Nephropoidea</taxon>
        <taxon>Nephropidae</taxon>
        <taxon>Homarus</taxon>
    </lineage>
</organism>
<feature type="compositionally biased region" description="Polar residues" evidence="1">
    <location>
        <begin position="256"/>
        <end position="295"/>
    </location>
</feature>
<keyword evidence="2" id="KW-0732">Signal</keyword>
<reference evidence="3" key="1">
    <citation type="journal article" date="2021" name="Sci. Adv.">
        <title>The American lobster genome reveals insights on longevity, neural, and immune adaptations.</title>
        <authorList>
            <person name="Polinski J.M."/>
            <person name="Zimin A.V."/>
            <person name="Clark K.F."/>
            <person name="Kohn A.B."/>
            <person name="Sadowski N."/>
            <person name="Timp W."/>
            <person name="Ptitsyn A."/>
            <person name="Khanna P."/>
            <person name="Romanova D.Y."/>
            <person name="Williams P."/>
            <person name="Greenwood S.J."/>
            <person name="Moroz L.L."/>
            <person name="Walt D.R."/>
            <person name="Bodnar A.G."/>
        </authorList>
    </citation>
    <scope>NUCLEOTIDE SEQUENCE</scope>
    <source>
        <strain evidence="3">GMGI-L3</strain>
    </source>
</reference>
<keyword evidence="4" id="KW-1185">Reference proteome</keyword>
<sequence length="334" mass="38143">MTALRFLAFVVMLLMLARFTGATNIYLRYDQNNFEDITASSGFQVTPYSSIDPSYKVDVPPGGRDSGGAFIFDLHDYTCTKNIVVNLQKNLIIRFSYWCDPTESELYIKTKCNYYSQTNLCGKEHPERYGKWNQTVWLQNCSPMDGVLGESGRRREGPTSKHLTSSSRSPASSTTTLPWLPRVSTVNRGMREVSQNLQQEIEDFRVRQPAPRHDEVFYSHHGHVQTLYRTQGNSTMTPLHVGWAVEEDVHGVRANSSYVDNSRGNSSYVDNSRGNSSYVDNSRGNSRYVDNSRGNSKYVDRSRPDNSYVDNARSIPINRTQNPHRSRAYTDWQQ</sequence>
<evidence type="ECO:0000256" key="1">
    <source>
        <dbReference type="SAM" id="MobiDB-lite"/>
    </source>
</evidence>
<feature type="signal peptide" evidence="2">
    <location>
        <begin position="1"/>
        <end position="22"/>
    </location>
</feature>
<feature type="compositionally biased region" description="Low complexity" evidence="1">
    <location>
        <begin position="164"/>
        <end position="176"/>
    </location>
</feature>
<dbReference type="Proteomes" id="UP000747542">
    <property type="component" value="Unassembled WGS sequence"/>
</dbReference>
<feature type="region of interest" description="Disordered" evidence="1">
    <location>
        <begin position="256"/>
        <end position="334"/>
    </location>
</feature>
<evidence type="ECO:0000256" key="2">
    <source>
        <dbReference type="SAM" id="SignalP"/>
    </source>
</evidence>
<evidence type="ECO:0000313" key="4">
    <source>
        <dbReference type="Proteomes" id="UP000747542"/>
    </source>
</evidence>
<feature type="region of interest" description="Disordered" evidence="1">
    <location>
        <begin position="148"/>
        <end position="177"/>
    </location>
</feature>
<dbReference type="EMBL" id="JAHLQT010042144">
    <property type="protein sequence ID" value="KAG7155292.1"/>
    <property type="molecule type" value="Genomic_DNA"/>
</dbReference>
<comment type="caution">
    <text evidence="3">The sequence shown here is derived from an EMBL/GenBank/DDBJ whole genome shotgun (WGS) entry which is preliminary data.</text>
</comment>
<dbReference type="AlphaFoldDB" id="A0A8J5JAL9"/>